<protein>
    <submittedName>
        <fullName evidence="1">Uncharacterized protein</fullName>
    </submittedName>
</protein>
<name>A0AAX3I8M5_9PSED</name>
<dbReference type="Proteomes" id="UP000306562">
    <property type="component" value="Chromosome"/>
</dbReference>
<sequence length="94" mass="10056">MCAFGYFACFVTRDNEYAVGIRNADASGTCVLGHDVTPYYAVGTAIIVDNHNVAWRNVFDEVAVNAGPMTTLELPSGITAKHWPGSSSLSRASE</sequence>
<reference evidence="1 2" key="1">
    <citation type="submission" date="2019-05" db="EMBL/GenBank/DDBJ databases">
        <authorList>
            <consortium name="Pathogen Informatics"/>
        </authorList>
    </citation>
    <scope>NUCLEOTIDE SEQUENCE [LARGE SCALE GENOMIC DNA]</scope>
    <source>
        <strain evidence="1 2">NCTC10696</strain>
    </source>
</reference>
<dbReference type="EMBL" id="LR590482">
    <property type="protein sequence ID" value="VTR01152.1"/>
    <property type="molecule type" value="Genomic_DNA"/>
</dbReference>
<proteinExistence type="predicted"/>
<organism evidence="1 2">
    <name type="scientific">Pseudomonas synxantha</name>
    <dbReference type="NCBI Taxonomy" id="47883"/>
    <lineage>
        <taxon>Bacteria</taxon>
        <taxon>Pseudomonadati</taxon>
        <taxon>Pseudomonadota</taxon>
        <taxon>Gammaproteobacteria</taxon>
        <taxon>Pseudomonadales</taxon>
        <taxon>Pseudomonadaceae</taxon>
        <taxon>Pseudomonas</taxon>
    </lineage>
</organism>
<evidence type="ECO:0000313" key="1">
    <source>
        <dbReference type="EMBL" id="VTR01152.1"/>
    </source>
</evidence>
<gene>
    <name evidence="1" type="ORF">NCTC10696_03425</name>
</gene>
<evidence type="ECO:0000313" key="2">
    <source>
        <dbReference type="Proteomes" id="UP000306562"/>
    </source>
</evidence>
<dbReference type="AlphaFoldDB" id="A0AAX3I8M5"/>
<accession>A0AAX3I8M5</accession>